<evidence type="ECO:0000313" key="2">
    <source>
        <dbReference type="Proteomes" id="UP001638806"/>
    </source>
</evidence>
<accession>A0ACC4D7E7</accession>
<evidence type="ECO:0000313" key="1">
    <source>
        <dbReference type="EMBL" id="KAL3951888.1"/>
    </source>
</evidence>
<dbReference type="Proteomes" id="UP001638806">
    <property type="component" value="Unassembled WGS sequence"/>
</dbReference>
<comment type="caution">
    <text evidence="1">The sequence shown here is derived from an EMBL/GenBank/DDBJ whole genome shotgun (WGS) entry which is preliminary data.</text>
</comment>
<name>A0ACC4D7E7_PURLI</name>
<gene>
    <name evidence="1" type="ORF">ACCO45_013605</name>
</gene>
<sequence length="59" mass="6195">MAKSLPDSLGGAGLGPLESHYFKIGLWTRASSGWESPRCQDPGLSVAAIDARMQHLVAG</sequence>
<organism evidence="1 2">
    <name type="scientific">Purpureocillium lilacinum</name>
    <name type="common">Paecilomyces lilacinus</name>
    <dbReference type="NCBI Taxonomy" id="33203"/>
    <lineage>
        <taxon>Eukaryota</taxon>
        <taxon>Fungi</taxon>
        <taxon>Dikarya</taxon>
        <taxon>Ascomycota</taxon>
        <taxon>Pezizomycotina</taxon>
        <taxon>Sordariomycetes</taxon>
        <taxon>Hypocreomycetidae</taxon>
        <taxon>Hypocreales</taxon>
        <taxon>Ophiocordycipitaceae</taxon>
        <taxon>Purpureocillium</taxon>
    </lineage>
</organism>
<reference evidence="1" key="1">
    <citation type="submission" date="2024-12" db="EMBL/GenBank/DDBJ databases">
        <title>Comparative genomics and development of molecular markers within Purpureocillium lilacinum and among Purpureocillium species.</title>
        <authorList>
            <person name="Yeh Z.-Y."/>
            <person name="Ni N.-T."/>
            <person name="Lo P.-H."/>
            <person name="Mushyakhwo K."/>
            <person name="Lin C.-F."/>
            <person name="Nai Y.-S."/>
        </authorList>
    </citation>
    <scope>NUCLEOTIDE SEQUENCE</scope>
    <source>
        <strain evidence="1">NCHU-NPUST-175</strain>
    </source>
</reference>
<keyword evidence="2" id="KW-1185">Reference proteome</keyword>
<dbReference type="EMBL" id="JBGNUJ010000013">
    <property type="protein sequence ID" value="KAL3951888.1"/>
    <property type="molecule type" value="Genomic_DNA"/>
</dbReference>
<proteinExistence type="predicted"/>
<protein>
    <submittedName>
        <fullName evidence="1">Uncharacterized protein</fullName>
    </submittedName>
</protein>